<sequence>MISRMAALDMLRSHCTVLLALSKPSMSWSAKNLRATSRDSRIRRSLIPPAVLILLCRSFLAAAAAAAPSTPKGTPASTPCPPAPSSSAAASCCPCGSNSKSMKGCMAGDGEAIVAAAGEGKEGKEGEGGGWWW</sequence>
<reference evidence="2 3" key="3">
    <citation type="journal article" date="2013" name="Rice">
        <title>Improvement of the Oryza sativa Nipponbare reference genome using next generation sequence and optical map data.</title>
        <authorList>
            <person name="Kawahara Y."/>
            <person name="de la Bastide M."/>
            <person name="Hamilton J.P."/>
            <person name="Kanamori H."/>
            <person name="McCombie W.R."/>
            <person name="Ouyang S."/>
            <person name="Schwartz D.C."/>
            <person name="Tanaka T."/>
            <person name="Wu J."/>
            <person name="Zhou S."/>
            <person name="Childs K.L."/>
            <person name="Davidson R.M."/>
            <person name="Lin H."/>
            <person name="Quesada-Ocampo L."/>
            <person name="Vaillancourt B."/>
            <person name="Sakai H."/>
            <person name="Lee S.S."/>
            <person name="Kim J."/>
            <person name="Numa H."/>
            <person name="Itoh T."/>
            <person name="Buell C.R."/>
            <person name="Matsumoto T."/>
        </authorList>
    </citation>
    <scope>NUCLEOTIDE SEQUENCE [LARGE SCALE GENOMIC DNA]</scope>
    <source>
        <strain evidence="3">cv. Nipponbare</strain>
    </source>
</reference>
<reference evidence="2 3" key="2">
    <citation type="journal article" date="2013" name="Plant Cell Physiol.">
        <title>Rice Annotation Project Database (RAP-DB): an integrative and interactive database for rice genomics.</title>
        <authorList>
            <person name="Sakai H."/>
            <person name="Lee S.S."/>
            <person name="Tanaka T."/>
            <person name="Numa H."/>
            <person name="Kim J."/>
            <person name="Kawahara Y."/>
            <person name="Wakimoto H."/>
            <person name="Yang C.C."/>
            <person name="Iwamoto M."/>
            <person name="Abe T."/>
            <person name="Yamada Y."/>
            <person name="Muto A."/>
            <person name="Inokuchi H."/>
            <person name="Ikemura T."/>
            <person name="Matsumoto T."/>
            <person name="Sasaki T."/>
            <person name="Itoh T."/>
        </authorList>
    </citation>
    <scope>NUCLEOTIDE SEQUENCE [LARGE SCALE GENOMIC DNA]</scope>
    <source>
        <strain evidence="3">cv. Nipponbare</strain>
    </source>
</reference>
<dbReference type="Gramene" id="Os03t0706650-00">
    <property type="protein sequence ID" value="Os03t0706650-00"/>
    <property type="gene ID" value="Os03g0706650"/>
</dbReference>
<accession>A0A0P0W2M0</accession>
<evidence type="ECO:0000313" key="3">
    <source>
        <dbReference type="Proteomes" id="UP000059680"/>
    </source>
</evidence>
<evidence type="ECO:0000313" key="2">
    <source>
        <dbReference type="EMBL" id="BAS85981.1"/>
    </source>
</evidence>
<keyword evidence="3" id="KW-1185">Reference proteome</keyword>
<dbReference type="InParanoid" id="A0A0P0W2M0"/>
<name>A0A0P0W2M0_ORYSJ</name>
<organism evidence="2 3">
    <name type="scientific">Oryza sativa subsp. japonica</name>
    <name type="common">Rice</name>
    <dbReference type="NCBI Taxonomy" id="39947"/>
    <lineage>
        <taxon>Eukaryota</taxon>
        <taxon>Viridiplantae</taxon>
        <taxon>Streptophyta</taxon>
        <taxon>Embryophyta</taxon>
        <taxon>Tracheophyta</taxon>
        <taxon>Spermatophyta</taxon>
        <taxon>Magnoliopsida</taxon>
        <taxon>Liliopsida</taxon>
        <taxon>Poales</taxon>
        <taxon>Poaceae</taxon>
        <taxon>BOP clade</taxon>
        <taxon>Oryzoideae</taxon>
        <taxon>Oryzeae</taxon>
        <taxon>Oryzinae</taxon>
        <taxon>Oryza</taxon>
        <taxon>Oryza sativa</taxon>
    </lineage>
</organism>
<dbReference type="Proteomes" id="UP000059680">
    <property type="component" value="Chromosome 3"/>
</dbReference>
<reference evidence="3" key="1">
    <citation type="journal article" date="2005" name="Nature">
        <title>The map-based sequence of the rice genome.</title>
        <authorList>
            <consortium name="International rice genome sequencing project (IRGSP)"/>
            <person name="Matsumoto T."/>
            <person name="Wu J."/>
            <person name="Kanamori H."/>
            <person name="Katayose Y."/>
            <person name="Fujisawa M."/>
            <person name="Namiki N."/>
            <person name="Mizuno H."/>
            <person name="Yamamoto K."/>
            <person name="Antonio B.A."/>
            <person name="Baba T."/>
            <person name="Sakata K."/>
            <person name="Nagamura Y."/>
            <person name="Aoki H."/>
            <person name="Arikawa K."/>
            <person name="Arita K."/>
            <person name="Bito T."/>
            <person name="Chiden Y."/>
            <person name="Fujitsuka N."/>
            <person name="Fukunaka R."/>
            <person name="Hamada M."/>
            <person name="Harada C."/>
            <person name="Hayashi A."/>
            <person name="Hijishita S."/>
            <person name="Honda M."/>
            <person name="Hosokawa S."/>
            <person name="Ichikawa Y."/>
            <person name="Idonuma A."/>
            <person name="Iijima M."/>
            <person name="Ikeda M."/>
            <person name="Ikeno M."/>
            <person name="Ito K."/>
            <person name="Ito S."/>
            <person name="Ito T."/>
            <person name="Ito Y."/>
            <person name="Ito Y."/>
            <person name="Iwabuchi A."/>
            <person name="Kamiya K."/>
            <person name="Karasawa W."/>
            <person name="Kurita K."/>
            <person name="Katagiri S."/>
            <person name="Kikuta A."/>
            <person name="Kobayashi H."/>
            <person name="Kobayashi N."/>
            <person name="Machita K."/>
            <person name="Maehara T."/>
            <person name="Masukawa M."/>
            <person name="Mizubayashi T."/>
            <person name="Mukai Y."/>
            <person name="Nagasaki H."/>
            <person name="Nagata Y."/>
            <person name="Naito S."/>
            <person name="Nakashima M."/>
            <person name="Nakama Y."/>
            <person name="Nakamichi Y."/>
            <person name="Nakamura M."/>
            <person name="Meguro A."/>
            <person name="Negishi M."/>
            <person name="Ohta I."/>
            <person name="Ohta T."/>
            <person name="Okamoto M."/>
            <person name="Ono N."/>
            <person name="Saji S."/>
            <person name="Sakaguchi M."/>
            <person name="Sakai K."/>
            <person name="Shibata M."/>
            <person name="Shimokawa T."/>
            <person name="Song J."/>
            <person name="Takazaki Y."/>
            <person name="Terasawa K."/>
            <person name="Tsugane M."/>
            <person name="Tsuji K."/>
            <person name="Ueda S."/>
            <person name="Waki K."/>
            <person name="Yamagata H."/>
            <person name="Yamamoto M."/>
            <person name="Yamamoto S."/>
            <person name="Yamane H."/>
            <person name="Yoshiki S."/>
            <person name="Yoshihara R."/>
            <person name="Yukawa K."/>
            <person name="Zhong H."/>
            <person name="Yano M."/>
            <person name="Yuan Q."/>
            <person name="Ouyang S."/>
            <person name="Liu J."/>
            <person name="Jones K.M."/>
            <person name="Gansberger K."/>
            <person name="Moffat K."/>
            <person name="Hill J."/>
            <person name="Bera J."/>
            <person name="Fadrosh D."/>
            <person name="Jin S."/>
            <person name="Johri S."/>
            <person name="Kim M."/>
            <person name="Overton L."/>
            <person name="Reardon M."/>
            <person name="Tsitrin T."/>
            <person name="Vuong H."/>
            <person name="Weaver B."/>
            <person name="Ciecko A."/>
            <person name="Tallon L."/>
            <person name="Jackson J."/>
            <person name="Pai G."/>
            <person name="Aken S.V."/>
            <person name="Utterback T."/>
            <person name="Reidmuller S."/>
            <person name="Feldblyum T."/>
            <person name="Hsiao J."/>
            <person name="Zismann V."/>
            <person name="Iobst S."/>
            <person name="de Vazeille A.R."/>
            <person name="Buell C.R."/>
            <person name="Ying K."/>
            <person name="Li Y."/>
            <person name="Lu T."/>
            <person name="Huang Y."/>
            <person name="Zhao Q."/>
            <person name="Feng Q."/>
            <person name="Zhang L."/>
            <person name="Zhu J."/>
            <person name="Weng Q."/>
            <person name="Mu J."/>
            <person name="Lu Y."/>
            <person name="Fan D."/>
            <person name="Liu Y."/>
            <person name="Guan J."/>
            <person name="Zhang Y."/>
            <person name="Yu S."/>
            <person name="Liu X."/>
            <person name="Zhang Y."/>
            <person name="Hong G."/>
            <person name="Han B."/>
            <person name="Choisne N."/>
            <person name="Demange N."/>
            <person name="Orjeda G."/>
            <person name="Samain S."/>
            <person name="Cattolico L."/>
            <person name="Pelletier E."/>
            <person name="Couloux A."/>
            <person name="Segurens B."/>
            <person name="Wincker P."/>
            <person name="D'Hont A."/>
            <person name="Scarpelli C."/>
            <person name="Weissenbach J."/>
            <person name="Salanoubat M."/>
            <person name="Quetier F."/>
            <person name="Yu Y."/>
            <person name="Kim H.R."/>
            <person name="Rambo T."/>
            <person name="Currie J."/>
            <person name="Collura K."/>
            <person name="Luo M."/>
            <person name="Yang T."/>
            <person name="Ammiraju J.S.S."/>
            <person name="Engler F."/>
            <person name="Soderlund C."/>
            <person name="Wing R.A."/>
            <person name="Palmer L.E."/>
            <person name="de la Bastide M."/>
            <person name="Spiegel L."/>
            <person name="Nascimento L."/>
            <person name="Zutavern T."/>
            <person name="O'Shaughnessy A."/>
            <person name="Dike S."/>
            <person name="Dedhia N."/>
            <person name="Preston R."/>
            <person name="Balija V."/>
            <person name="McCombie W.R."/>
            <person name="Chow T."/>
            <person name="Chen H."/>
            <person name="Chung M."/>
            <person name="Chen C."/>
            <person name="Shaw J."/>
            <person name="Wu H."/>
            <person name="Hsiao K."/>
            <person name="Chao Y."/>
            <person name="Chu M."/>
            <person name="Cheng C."/>
            <person name="Hour A."/>
            <person name="Lee P."/>
            <person name="Lin S."/>
            <person name="Lin Y."/>
            <person name="Liou J."/>
            <person name="Liu S."/>
            <person name="Hsing Y."/>
            <person name="Raghuvanshi S."/>
            <person name="Mohanty A."/>
            <person name="Bharti A.K."/>
            <person name="Gaur A."/>
            <person name="Gupta V."/>
            <person name="Kumar D."/>
            <person name="Ravi V."/>
            <person name="Vij S."/>
            <person name="Kapur A."/>
            <person name="Khurana P."/>
            <person name="Khurana P."/>
            <person name="Khurana J.P."/>
            <person name="Tyagi A.K."/>
            <person name="Gaikwad K."/>
            <person name="Singh A."/>
            <person name="Dalal V."/>
            <person name="Srivastava S."/>
            <person name="Dixit A."/>
            <person name="Pal A.K."/>
            <person name="Ghazi I.A."/>
            <person name="Yadav M."/>
            <person name="Pandit A."/>
            <person name="Bhargava A."/>
            <person name="Sureshbabu K."/>
            <person name="Batra K."/>
            <person name="Sharma T.R."/>
            <person name="Mohapatra T."/>
            <person name="Singh N.K."/>
            <person name="Messing J."/>
            <person name="Nelson A.B."/>
            <person name="Fuks G."/>
            <person name="Kavchok S."/>
            <person name="Keizer G."/>
            <person name="Linton E."/>
            <person name="Llaca V."/>
            <person name="Song R."/>
            <person name="Tanyolac B."/>
            <person name="Young S."/>
            <person name="Ho-Il K."/>
            <person name="Hahn J.H."/>
            <person name="Sangsakoo G."/>
            <person name="Vanavichit A."/>
            <person name="de Mattos Luiz.A.T."/>
            <person name="Zimmer P.D."/>
            <person name="Malone G."/>
            <person name="Dellagostin O."/>
            <person name="de Oliveira A.C."/>
            <person name="Bevan M."/>
            <person name="Bancroft I."/>
            <person name="Minx P."/>
            <person name="Cordum H."/>
            <person name="Wilson R."/>
            <person name="Cheng Z."/>
            <person name="Jin W."/>
            <person name="Jiang J."/>
            <person name="Leong S.A."/>
            <person name="Iwama H."/>
            <person name="Gojobori T."/>
            <person name="Itoh T."/>
            <person name="Niimura Y."/>
            <person name="Fujii Y."/>
            <person name="Habara T."/>
            <person name="Sakai H."/>
            <person name="Sato Y."/>
            <person name="Wilson G."/>
            <person name="Kumar K."/>
            <person name="McCouch S."/>
            <person name="Juretic N."/>
            <person name="Hoen D."/>
            <person name="Wright S."/>
            <person name="Bruskiewich R."/>
            <person name="Bureau T."/>
            <person name="Miyao A."/>
            <person name="Hirochika H."/>
            <person name="Nishikawa T."/>
            <person name="Kadowaki K."/>
            <person name="Sugiura M."/>
            <person name="Burr B."/>
            <person name="Sasaki T."/>
        </authorList>
    </citation>
    <scope>NUCLEOTIDE SEQUENCE [LARGE SCALE GENOMIC DNA]</scope>
    <source>
        <strain evidence="3">cv. Nipponbare</strain>
    </source>
</reference>
<feature type="region of interest" description="Disordered" evidence="1">
    <location>
        <begin position="68"/>
        <end position="91"/>
    </location>
</feature>
<dbReference type="EMBL" id="AP014959">
    <property type="protein sequence ID" value="BAS85981.1"/>
    <property type="molecule type" value="Genomic_DNA"/>
</dbReference>
<protein>
    <submittedName>
        <fullName evidence="2">Os03g0706650 protein</fullName>
    </submittedName>
</protein>
<dbReference type="PaxDb" id="39947-A0A0P0W2M0"/>
<evidence type="ECO:0000256" key="1">
    <source>
        <dbReference type="SAM" id="MobiDB-lite"/>
    </source>
</evidence>
<dbReference type="AlphaFoldDB" id="A0A0P0W2M0"/>
<proteinExistence type="predicted"/>
<gene>
    <name evidence="2" type="ordered locus">Os03g0706650</name>
    <name evidence="2" type="ORF">OSNPB_030706650</name>
</gene>